<keyword evidence="1" id="KW-0472">Membrane</keyword>
<dbReference type="RefSeq" id="WP_134451730.1">
    <property type="nucleotide sequence ID" value="NZ_SOFY01000070.1"/>
</dbReference>
<keyword evidence="1" id="KW-0812">Transmembrane</keyword>
<dbReference type="EMBL" id="SOFY01000070">
    <property type="protein sequence ID" value="TFC43351.1"/>
    <property type="molecule type" value="Genomic_DNA"/>
</dbReference>
<comment type="caution">
    <text evidence="3">The sequence shown here is derived from an EMBL/GenBank/DDBJ whole genome shotgun (WGS) entry which is preliminary data.</text>
</comment>
<accession>A0AAQ2C4I1</accession>
<organism evidence="3 4">
    <name type="scientific">Cryobacterium shii</name>
    <dbReference type="NCBI Taxonomy" id="1259235"/>
    <lineage>
        <taxon>Bacteria</taxon>
        <taxon>Bacillati</taxon>
        <taxon>Actinomycetota</taxon>
        <taxon>Actinomycetes</taxon>
        <taxon>Micrococcales</taxon>
        <taxon>Microbacteriaceae</taxon>
        <taxon>Cryobacterium</taxon>
    </lineage>
</organism>
<feature type="transmembrane region" description="Helical" evidence="1">
    <location>
        <begin position="64"/>
        <end position="81"/>
    </location>
</feature>
<dbReference type="InterPro" id="IPR025698">
    <property type="entry name" value="2TM_dom"/>
</dbReference>
<dbReference type="Proteomes" id="UP000297403">
    <property type="component" value="Unassembled WGS sequence"/>
</dbReference>
<gene>
    <name evidence="3" type="ORF">E3O49_12860</name>
</gene>
<feature type="transmembrane region" description="Helical" evidence="1">
    <location>
        <begin position="37"/>
        <end position="58"/>
    </location>
</feature>
<proteinExistence type="predicted"/>
<evidence type="ECO:0000256" key="1">
    <source>
        <dbReference type="SAM" id="Phobius"/>
    </source>
</evidence>
<dbReference type="AlphaFoldDB" id="A0AAQ2C4I1"/>
<evidence type="ECO:0000259" key="2">
    <source>
        <dbReference type="Pfam" id="PF13239"/>
    </source>
</evidence>
<name>A0AAQ2C4I1_9MICO</name>
<evidence type="ECO:0000313" key="4">
    <source>
        <dbReference type="Proteomes" id="UP000297403"/>
    </source>
</evidence>
<reference evidence="3 4" key="1">
    <citation type="submission" date="2019-03" db="EMBL/GenBank/DDBJ databases">
        <title>Genomics of glacier-inhabiting Cryobacterium strains.</title>
        <authorList>
            <person name="Liu Q."/>
            <person name="Xin Y.-H."/>
        </authorList>
    </citation>
    <scope>NUCLEOTIDE SEQUENCE [LARGE SCALE GENOMIC DNA]</scope>
    <source>
        <strain evidence="4">TMT1-22</strain>
    </source>
</reference>
<keyword evidence="4" id="KW-1185">Reference proteome</keyword>
<evidence type="ECO:0000313" key="3">
    <source>
        <dbReference type="EMBL" id="TFC43351.1"/>
    </source>
</evidence>
<keyword evidence="1" id="KW-1133">Transmembrane helix</keyword>
<sequence length="102" mass="11603">MAEKPDESGGQFSPDYYGRAVTDRDLARRRLERKRKLTGDLVAYVVVNAFLVGVWFFVGGGYFWPGWVLAGWGVALLLDAWNTLYRRPITEADIDREMRSGS</sequence>
<dbReference type="Pfam" id="PF13239">
    <property type="entry name" value="2TM"/>
    <property type="match status" value="1"/>
</dbReference>
<feature type="domain" description="2TM" evidence="2">
    <location>
        <begin position="27"/>
        <end position="98"/>
    </location>
</feature>
<protein>
    <submittedName>
        <fullName evidence="3">2TM domain-containing protein</fullName>
    </submittedName>
</protein>